<dbReference type="GO" id="GO:0005938">
    <property type="term" value="C:cell cortex"/>
    <property type="evidence" value="ECO:0007669"/>
    <property type="project" value="TreeGrafter"/>
</dbReference>
<reference evidence="3 4" key="1">
    <citation type="submission" date="2017-03" db="EMBL/GenBank/DDBJ databases">
        <title>Genomes of endolithic fungi from Antarctica.</title>
        <authorList>
            <person name="Coleine C."/>
            <person name="Masonjones S."/>
            <person name="Stajich J.E."/>
        </authorList>
    </citation>
    <scope>NUCLEOTIDE SEQUENCE [LARGE SCALE GENOMIC DNA]</scope>
    <source>
        <strain evidence="3 4">CCFEE 6314</strain>
    </source>
</reference>
<evidence type="ECO:0000256" key="1">
    <source>
        <dbReference type="SAM" id="MobiDB-lite"/>
    </source>
</evidence>
<dbReference type="Pfam" id="PF06687">
    <property type="entry name" value="SUR7"/>
    <property type="match status" value="1"/>
</dbReference>
<sequence>MAGKGIFSLVSLILVAGGVLFMIFILLAGAIDSSPVNRWYLLEADTSGIPGAPPLSRWSYWNVCGVQDGVTACGDEDYSNVHPAYPLDPASHRTFDTEEGVPQGFLDHHGSYFLMTRFMFAFMLIALFFGVMTLFSSILALCTRIGSYLSGLLALVASFFQAINAALMTAAYVRGRNAFRDEGLEAHIGQYAFGFEWAALACFFIAAILFCVGPRKDRDTTPRRGFFKGRRSRSTRSRGSFVHDKEYGS</sequence>
<proteinExistence type="predicted"/>
<organism evidence="3 4">
    <name type="scientific">Exophiala mesophila</name>
    <name type="common">Black yeast-like fungus</name>
    <dbReference type="NCBI Taxonomy" id="212818"/>
    <lineage>
        <taxon>Eukaryota</taxon>
        <taxon>Fungi</taxon>
        <taxon>Dikarya</taxon>
        <taxon>Ascomycota</taxon>
        <taxon>Pezizomycotina</taxon>
        <taxon>Eurotiomycetes</taxon>
        <taxon>Chaetothyriomycetidae</taxon>
        <taxon>Chaetothyriales</taxon>
        <taxon>Herpotrichiellaceae</taxon>
        <taxon>Exophiala</taxon>
    </lineage>
</organism>
<dbReference type="GO" id="GO:0005886">
    <property type="term" value="C:plasma membrane"/>
    <property type="evidence" value="ECO:0007669"/>
    <property type="project" value="InterPro"/>
</dbReference>
<feature type="transmembrane region" description="Helical" evidence="2">
    <location>
        <begin position="7"/>
        <end position="31"/>
    </location>
</feature>
<feature type="transmembrane region" description="Helical" evidence="2">
    <location>
        <begin position="118"/>
        <end position="141"/>
    </location>
</feature>
<evidence type="ECO:0000313" key="4">
    <source>
        <dbReference type="Proteomes" id="UP000288859"/>
    </source>
</evidence>
<keyword evidence="2" id="KW-0472">Membrane</keyword>
<dbReference type="InterPro" id="IPR009571">
    <property type="entry name" value="SUR7/Rim9-like_fungi"/>
</dbReference>
<dbReference type="GO" id="GO:0031505">
    <property type="term" value="P:fungal-type cell wall organization"/>
    <property type="evidence" value="ECO:0007669"/>
    <property type="project" value="TreeGrafter"/>
</dbReference>
<dbReference type="GO" id="GO:0032185">
    <property type="term" value="P:septin cytoskeleton organization"/>
    <property type="evidence" value="ECO:0007669"/>
    <property type="project" value="TreeGrafter"/>
</dbReference>
<dbReference type="GO" id="GO:0030866">
    <property type="term" value="P:cortical actin cytoskeleton organization"/>
    <property type="evidence" value="ECO:0007669"/>
    <property type="project" value="TreeGrafter"/>
</dbReference>
<feature type="transmembrane region" description="Helical" evidence="2">
    <location>
        <begin position="193"/>
        <end position="213"/>
    </location>
</feature>
<name>A0A438N4E9_EXOME</name>
<keyword evidence="2" id="KW-1133">Transmembrane helix</keyword>
<dbReference type="OrthoDB" id="5419460at2759"/>
<dbReference type="Proteomes" id="UP000288859">
    <property type="component" value="Unassembled WGS sequence"/>
</dbReference>
<dbReference type="PANTHER" id="PTHR36414:SF1">
    <property type="entry name" value="PROTEIN SUR7"/>
    <property type="match status" value="1"/>
</dbReference>
<comment type="caution">
    <text evidence="3">The sequence shown here is derived from an EMBL/GenBank/DDBJ whole genome shotgun (WGS) entry which is preliminary data.</text>
</comment>
<dbReference type="GO" id="GO:0006897">
    <property type="term" value="P:endocytosis"/>
    <property type="evidence" value="ECO:0007669"/>
    <property type="project" value="TreeGrafter"/>
</dbReference>
<feature type="compositionally biased region" description="Basic residues" evidence="1">
    <location>
        <begin position="225"/>
        <end position="236"/>
    </location>
</feature>
<gene>
    <name evidence="3" type="ORF">B0A52_05257</name>
</gene>
<dbReference type="AlphaFoldDB" id="A0A438N4E9"/>
<dbReference type="Gene3D" id="1.20.140.150">
    <property type="match status" value="1"/>
</dbReference>
<dbReference type="GO" id="GO:0045121">
    <property type="term" value="C:membrane raft"/>
    <property type="evidence" value="ECO:0007669"/>
    <property type="project" value="TreeGrafter"/>
</dbReference>
<evidence type="ECO:0008006" key="5">
    <source>
        <dbReference type="Google" id="ProtNLM"/>
    </source>
</evidence>
<dbReference type="VEuPathDB" id="FungiDB:PV10_09048"/>
<accession>A0A438N4E9</accession>
<evidence type="ECO:0000313" key="3">
    <source>
        <dbReference type="EMBL" id="RVX70605.1"/>
    </source>
</evidence>
<feature type="region of interest" description="Disordered" evidence="1">
    <location>
        <begin position="222"/>
        <end position="249"/>
    </location>
</feature>
<dbReference type="EMBL" id="NAJM01000022">
    <property type="protein sequence ID" value="RVX70605.1"/>
    <property type="molecule type" value="Genomic_DNA"/>
</dbReference>
<evidence type="ECO:0000256" key="2">
    <source>
        <dbReference type="SAM" id="Phobius"/>
    </source>
</evidence>
<feature type="transmembrane region" description="Helical" evidence="2">
    <location>
        <begin position="148"/>
        <end position="173"/>
    </location>
</feature>
<dbReference type="PANTHER" id="PTHR36414">
    <property type="entry name" value="PROTEIN SUR7"/>
    <property type="match status" value="1"/>
</dbReference>
<protein>
    <recommendedName>
        <fullName evidence="5">Protein SUR7</fullName>
    </recommendedName>
</protein>
<keyword evidence="2" id="KW-0812">Transmembrane</keyword>